<dbReference type="Gene3D" id="1.10.10.10">
    <property type="entry name" value="Winged helix-like DNA-binding domain superfamily/Winged helix DNA-binding domain"/>
    <property type="match status" value="1"/>
</dbReference>
<keyword evidence="3" id="KW-0238">DNA-binding</keyword>
<dbReference type="FunFam" id="1.10.10.10:FF:000001">
    <property type="entry name" value="LysR family transcriptional regulator"/>
    <property type="match status" value="1"/>
</dbReference>
<name>A0A368XW92_9BURK</name>
<keyword evidence="7" id="KW-1185">Reference proteome</keyword>
<keyword evidence="2" id="KW-0805">Transcription regulation</keyword>
<dbReference type="PROSITE" id="PS50931">
    <property type="entry name" value="HTH_LYSR"/>
    <property type="match status" value="1"/>
</dbReference>
<dbReference type="GO" id="GO:0006351">
    <property type="term" value="P:DNA-templated transcription"/>
    <property type="evidence" value="ECO:0007669"/>
    <property type="project" value="TreeGrafter"/>
</dbReference>
<evidence type="ECO:0000256" key="4">
    <source>
        <dbReference type="ARBA" id="ARBA00023163"/>
    </source>
</evidence>
<reference evidence="6 7" key="1">
    <citation type="submission" date="2018-07" db="EMBL/GenBank/DDBJ databases">
        <title>Genomic Encyclopedia of Type Strains, Phase IV (KMG-IV): sequencing the most valuable type-strain genomes for metagenomic binning, comparative biology and taxonomic classification.</title>
        <authorList>
            <person name="Goeker M."/>
        </authorList>
    </citation>
    <scope>NUCLEOTIDE SEQUENCE [LARGE SCALE GENOMIC DNA]</scope>
    <source>
        <strain evidence="6 7">DSM 21634</strain>
    </source>
</reference>
<evidence type="ECO:0000313" key="7">
    <source>
        <dbReference type="Proteomes" id="UP000252884"/>
    </source>
</evidence>
<dbReference type="Pfam" id="PF00126">
    <property type="entry name" value="HTH_1"/>
    <property type="match status" value="1"/>
</dbReference>
<comment type="caution">
    <text evidence="6">The sequence shown here is derived from an EMBL/GenBank/DDBJ whole genome shotgun (WGS) entry which is preliminary data.</text>
</comment>
<sequence>MSAMGVAMDSLNGFVVFVQVAQARSFAGAARLLGVSPSAVGKSVARLEQRLGVRLFHRSTRSIALTAEGRLFLERSRRILDEIEAAEGELSQATAAPRGRLRVGLPLVSSLVLPVLADFMRQYPEIELDLDFSDRLVDIVEEGFDAVVRTGQPADSRLSARLLGAFSRMLVASPDYLARHGTPATPQDLAQHRCLHYRYAHSGKLEVWPLPAAPDGRETVLPTSMICNNIETRLCFALQGRGIAWLPDFAVREALAAGRLVPVLPAQVHSRGVFHVLWPAGRHMTPKVRALVDFLADHVFARQASPVQRASNAGLSRATRAAVAAPAVRSP</sequence>
<dbReference type="PANTHER" id="PTHR30537">
    <property type="entry name" value="HTH-TYPE TRANSCRIPTIONAL REGULATOR"/>
    <property type="match status" value="1"/>
</dbReference>
<keyword evidence="4" id="KW-0804">Transcription</keyword>
<dbReference type="AlphaFoldDB" id="A0A368XW92"/>
<protein>
    <submittedName>
        <fullName evidence="6">LysR family transcriptional regulator</fullName>
    </submittedName>
</protein>
<feature type="domain" description="HTH lysR-type" evidence="5">
    <location>
        <begin position="9"/>
        <end position="66"/>
    </location>
</feature>
<evidence type="ECO:0000313" key="6">
    <source>
        <dbReference type="EMBL" id="RCW71406.1"/>
    </source>
</evidence>
<dbReference type="PRINTS" id="PR00039">
    <property type="entry name" value="HTHLYSR"/>
</dbReference>
<dbReference type="GO" id="GO:0043565">
    <property type="term" value="F:sequence-specific DNA binding"/>
    <property type="evidence" value="ECO:0007669"/>
    <property type="project" value="TreeGrafter"/>
</dbReference>
<accession>A0A368XW92</accession>
<dbReference type="InterPro" id="IPR036388">
    <property type="entry name" value="WH-like_DNA-bd_sf"/>
</dbReference>
<gene>
    <name evidence="6" type="ORF">DES41_104225</name>
</gene>
<dbReference type="EMBL" id="QPJK01000004">
    <property type="protein sequence ID" value="RCW71406.1"/>
    <property type="molecule type" value="Genomic_DNA"/>
</dbReference>
<dbReference type="InterPro" id="IPR000847">
    <property type="entry name" value="LysR_HTH_N"/>
</dbReference>
<organism evidence="6 7">
    <name type="scientific">Pseudorhodoferax soli</name>
    <dbReference type="NCBI Taxonomy" id="545864"/>
    <lineage>
        <taxon>Bacteria</taxon>
        <taxon>Pseudomonadati</taxon>
        <taxon>Pseudomonadota</taxon>
        <taxon>Betaproteobacteria</taxon>
        <taxon>Burkholderiales</taxon>
        <taxon>Comamonadaceae</taxon>
    </lineage>
</organism>
<dbReference type="PANTHER" id="PTHR30537:SF72">
    <property type="entry name" value="LYSR FAMILY TRANSCRIPTIONAL REGULATOR"/>
    <property type="match status" value="1"/>
</dbReference>
<dbReference type="InterPro" id="IPR005119">
    <property type="entry name" value="LysR_subst-bd"/>
</dbReference>
<dbReference type="InterPro" id="IPR036390">
    <property type="entry name" value="WH_DNA-bd_sf"/>
</dbReference>
<evidence type="ECO:0000256" key="3">
    <source>
        <dbReference type="ARBA" id="ARBA00023125"/>
    </source>
</evidence>
<evidence type="ECO:0000256" key="2">
    <source>
        <dbReference type="ARBA" id="ARBA00023015"/>
    </source>
</evidence>
<dbReference type="SUPFAM" id="SSF46785">
    <property type="entry name" value="Winged helix' DNA-binding domain"/>
    <property type="match status" value="1"/>
</dbReference>
<dbReference type="Pfam" id="PF03466">
    <property type="entry name" value="LysR_substrate"/>
    <property type="match status" value="1"/>
</dbReference>
<dbReference type="GO" id="GO:0003700">
    <property type="term" value="F:DNA-binding transcription factor activity"/>
    <property type="evidence" value="ECO:0007669"/>
    <property type="project" value="InterPro"/>
</dbReference>
<dbReference type="SUPFAM" id="SSF53850">
    <property type="entry name" value="Periplasmic binding protein-like II"/>
    <property type="match status" value="1"/>
</dbReference>
<proteinExistence type="inferred from homology"/>
<dbReference type="InterPro" id="IPR058163">
    <property type="entry name" value="LysR-type_TF_proteobact-type"/>
</dbReference>
<comment type="similarity">
    <text evidence="1">Belongs to the LysR transcriptional regulatory family.</text>
</comment>
<evidence type="ECO:0000259" key="5">
    <source>
        <dbReference type="PROSITE" id="PS50931"/>
    </source>
</evidence>
<evidence type="ECO:0000256" key="1">
    <source>
        <dbReference type="ARBA" id="ARBA00009437"/>
    </source>
</evidence>
<dbReference type="CDD" id="cd08476">
    <property type="entry name" value="PBP2_CrgA_like_7"/>
    <property type="match status" value="1"/>
</dbReference>
<dbReference type="Gene3D" id="3.40.190.290">
    <property type="match status" value="1"/>
</dbReference>
<dbReference type="Proteomes" id="UP000252884">
    <property type="component" value="Unassembled WGS sequence"/>
</dbReference>